<accession>A0A0E9LXG7</accession>
<dbReference type="CDD" id="cd07005">
    <property type="entry name" value="cupin_WbuC-like"/>
    <property type="match status" value="1"/>
</dbReference>
<dbReference type="NCBIfam" id="TIGR04366">
    <property type="entry name" value="cupin_WbuC"/>
    <property type="match status" value="1"/>
</dbReference>
<dbReference type="InterPro" id="IPR046058">
    <property type="entry name" value="WbuC_cupin"/>
</dbReference>
<dbReference type="EMBL" id="BAZW01000016">
    <property type="protein sequence ID" value="GAO29983.1"/>
    <property type="molecule type" value="Genomic_DNA"/>
</dbReference>
<name>A0A0E9LXG7_9BACT</name>
<dbReference type="InterPro" id="IPR011051">
    <property type="entry name" value="RmlC_Cupin_sf"/>
</dbReference>
<evidence type="ECO:0000256" key="1">
    <source>
        <dbReference type="SAM" id="MobiDB-lite"/>
    </source>
</evidence>
<sequence length="159" mass="17795">MLIHDDLLDSLSQEAKDHPRKRRNHNFHTSLADPINRMLNALEPESYVCPHKHEGPDKREVFIRLKGRLAVFYFDDAGAVTDQVVLGSDEGNYGVEIPAGTWHTIVALESGTIVYEIKDGPYHPEDDKHFAPWAPREGSAEASVYLQKLLSLLGADGHV</sequence>
<dbReference type="STRING" id="1236989.JCM15548_12224"/>
<reference evidence="3 4" key="1">
    <citation type="journal article" date="2015" name="Microbes Environ.">
        <title>Distribution and evolution of nitrogen fixation genes in the phylum bacteroidetes.</title>
        <authorList>
            <person name="Inoue J."/>
            <person name="Oshima K."/>
            <person name="Suda W."/>
            <person name="Sakamoto M."/>
            <person name="Iino T."/>
            <person name="Noda S."/>
            <person name="Hongoh Y."/>
            <person name="Hattori M."/>
            <person name="Ohkuma M."/>
        </authorList>
    </citation>
    <scope>NUCLEOTIDE SEQUENCE [LARGE SCALE GENOMIC DNA]</scope>
    <source>
        <strain evidence="3">JCM 15548</strain>
    </source>
</reference>
<dbReference type="SUPFAM" id="SSF51182">
    <property type="entry name" value="RmlC-like cupins"/>
    <property type="match status" value="1"/>
</dbReference>
<proteinExistence type="predicted"/>
<organism evidence="3 4">
    <name type="scientific">Geofilum rubicundum JCM 15548</name>
    <dbReference type="NCBI Taxonomy" id="1236989"/>
    <lineage>
        <taxon>Bacteria</taxon>
        <taxon>Pseudomonadati</taxon>
        <taxon>Bacteroidota</taxon>
        <taxon>Bacteroidia</taxon>
        <taxon>Marinilabiliales</taxon>
        <taxon>Marinilabiliaceae</taxon>
        <taxon>Geofilum</taxon>
    </lineage>
</organism>
<comment type="caution">
    <text evidence="3">The sequence shown here is derived from an EMBL/GenBank/DDBJ whole genome shotgun (WGS) entry which is preliminary data.</text>
</comment>
<dbReference type="AlphaFoldDB" id="A0A0E9LXG7"/>
<keyword evidence="4" id="KW-1185">Reference proteome</keyword>
<dbReference type="InterPro" id="IPR027565">
    <property type="entry name" value="Cupin_WbuC"/>
</dbReference>
<evidence type="ECO:0000313" key="3">
    <source>
        <dbReference type="EMBL" id="GAO29983.1"/>
    </source>
</evidence>
<evidence type="ECO:0000313" key="4">
    <source>
        <dbReference type="Proteomes" id="UP000032900"/>
    </source>
</evidence>
<gene>
    <name evidence="3" type="ORF">JCM15548_12224</name>
</gene>
<dbReference type="Proteomes" id="UP000032900">
    <property type="component" value="Unassembled WGS sequence"/>
</dbReference>
<feature type="region of interest" description="Disordered" evidence="1">
    <location>
        <begin position="1"/>
        <end position="28"/>
    </location>
</feature>
<feature type="domain" description="Cupin fold metalloprotein WbuC cupin" evidence="2">
    <location>
        <begin position="3"/>
        <end position="86"/>
    </location>
</feature>
<dbReference type="Pfam" id="PF19480">
    <property type="entry name" value="DUF6016"/>
    <property type="match status" value="1"/>
</dbReference>
<protein>
    <submittedName>
        <fullName evidence="3">Tryptophan synthase beta chain like</fullName>
    </submittedName>
</protein>
<dbReference type="InterPro" id="IPR014710">
    <property type="entry name" value="RmlC-like_jellyroll"/>
</dbReference>
<dbReference type="Gene3D" id="2.60.120.10">
    <property type="entry name" value="Jelly Rolls"/>
    <property type="match status" value="1"/>
</dbReference>
<evidence type="ECO:0000259" key="2">
    <source>
        <dbReference type="Pfam" id="PF19480"/>
    </source>
</evidence>